<evidence type="ECO:0000256" key="1">
    <source>
        <dbReference type="ARBA" id="ARBA00010333"/>
    </source>
</evidence>
<dbReference type="EMBL" id="JADEXN010000075">
    <property type="protein sequence ID" value="MBE9040332.1"/>
    <property type="molecule type" value="Genomic_DNA"/>
</dbReference>
<dbReference type="SMART" id="SM00062">
    <property type="entry name" value="PBPb"/>
    <property type="match status" value="1"/>
</dbReference>
<name>A0A928VU72_9CYAN</name>
<evidence type="ECO:0000256" key="4">
    <source>
        <dbReference type="RuleBase" id="RU003744"/>
    </source>
</evidence>
<evidence type="ECO:0000256" key="3">
    <source>
        <dbReference type="ARBA" id="ARBA00022729"/>
    </source>
</evidence>
<dbReference type="PANTHER" id="PTHR30085">
    <property type="entry name" value="AMINO ACID ABC TRANSPORTER PERMEASE"/>
    <property type="match status" value="1"/>
</dbReference>
<dbReference type="Pfam" id="PF00497">
    <property type="entry name" value="SBP_bac_3"/>
    <property type="match status" value="1"/>
</dbReference>
<proteinExistence type="inferred from homology"/>
<keyword evidence="3" id="KW-0732">Signal</keyword>
<dbReference type="InterPro" id="IPR001638">
    <property type="entry name" value="Solute-binding_3/MltF_N"/>
</dbReference>
<accession>A0A928VU72</accession>
<gene>
    <name evidence="7" type="ORF">IQ235_05940</name>
</gene>
<dbReference type="GO" id="GO:0030288">
    <property type="term" value="C:outer membrane-bounded periplasmic space"/>
    <property type="evidence" value="ECO:0007669"/>
    <property type="project" value="TreeGrafter"/>
</dbReference>
<sequence>MFPVGSRFSIPRFLLHLCLGFAFAIALMGVQFLAIDPSPAATFEEIVTRGYLVVAVKDNLRPMGFRDRTGELQGLEIDLARELAEDILGDRDAVVFQPVSNRERLQVVMDGEVDFAIAGVTATAARSRLVDFSLPYYFDGVTFVMLDAVAQDAASITPADLNDATIAAIDGSSTVAAVRYFISNPNLVAVDSYEAGKALLEAGEVDAFAGDTTVLAGWVQEFPQYRLVEFQLSLEPLCVVMPKGLQYDDLRRSIRDAIERSIASGWLREKATEWGLPLPQEEEVRWHSDGERDRFEF</sequence>
<keyword evidence="8" id="KW-1185">Reference proteome</keyword>
<evidence type="ECO:0000256" key="5">
    <source>
        <dbReference type="SAM" id="Phobius"/>
    </source>
</evidence>
<dbReference type="GO" id="GO:0006865">
    <property type="term" value="P:amino acid transport"/>
    <property type="evidence" value="ECO:0007669"/>
    <property type="project" value="TreeGrafter"/>
</dbReference>
<dbReference type="PANTHER" id="PTHR30085:SF6">
    <property type="entry name" value="ABC TRANSPORTER GLUTAMINE-BINDING PROTEIN GLNH"/>
    <property type="match status" value="1"/>
</dbReference>
<comment type="caution">
    <text evidence="7">The sequence shown here is derived from an EMBL/GenBank/DDBJ whole genome shotgun (WGS) entry which is preliminary data.</text>
</comment>
<keyword evidence="2" id="KW-0813">Transport</keyword>
<keyword evidence="5" id="KW-0472">Membrane</keyword>
<keyword evidence="5" id="KW-1133">Transmembrane helix</keyword>
<evidence type="ECO:0000313" key="8">
    <source>
        <dbReference type="Proteomes" id="UP000621799"/>
    </source>
</evidence>
<feature type="transmembrane region" description="Helical" evidence="5">
    <location>
        <begin position="12"/>
        <end position="34"/>
    </location>
</feature>
<dbReference type="InterPro" id="IPR018313">
    <property type="entry name" value="SBP_3_CS"/>
</dbReference>
<dbReference type="AlphaFoldDB" id="A0A928VU72"/>
<evidence type="ECO:0000256" key="2">
    <source>
        <dbReference type="ARBA" id="ARBA00022448"/>
    </source>
</evidence>
<evidence type="ECO:0000313" key="7">
    <source>
        <dbReference type="EMBL" id="MBE9040332.1"/>
    </source>
</evidence>
<comment type="similarity">
    <text evidence="1 4">Belongs to the bacterial solute-binding protein 3 family.</text>
</comment>
<evidence type="ECO:0000259" key="6">
    <source>
        <dbReference type="SMART" id="SM00062"/>
    </source>
</evidence>
<dbReference type="Proteomes" id="UP000621799">
    <property type="component" value="Unassembled WGS sequence"/>
</dbReference>
<dbReference type="GO" id="GO:0005576">
    <property type="term" value="C:extracellular region"/>
    <property type="evidence" value="ECO:0007669"/>
    <property type="project" value="TreeGrafter"/>
</dbReference>
<reference evidence="7" key="1">
    <citation type="submission" date="2020-10" db="EMBL/GenBank/DDBJ databases">
        <authorList>
            <person name="Castelo-Branco R."/>
            <person name="Eusebio N."/>
            <person name="Adriana R."/>
            <person name="Vieira A."/>
            <person name="Brugerolle De Fraissinette N."/>
            <person name="Rezende De Castro R."/>
            <person name="Schneider M.P."/>
            <person name="Vasconcelos V."/>
            <person name="Leao P.N."/>
        </authorList>
    </citation>
    <scope>NUCLEOTIDE SEQUENCE</scope>
    <source>
        <strain evidence="7">LEGE 11467</strain>
    </source>
</reference>
<protein>
    <submittedName>
        <fullName evidence="7">Transporter substrate-binding domain-containing protein</fullName>
    </submittedName>
</protein>
<feature type="domain" description="Solute-binding protein family 3/N-terminal" evidence="6">
    <location>
        <begin position="51"/>
        <end position="278"/>
    </location>
</feature>
<dbReference type="SUPFAM" id="SSF53850">
    <property type="entry name" value="Periplasmic binding protein-like II"/>
    <property type="match status" value="1"/>
</dbReference>
<dbReference type="PROSITE" id="PS01039">
    <property type="entry name" value="SBP_BACTERIAL_3"/>
    <property type="match status" value="1"/>
</dbReference>
<keyword evidence="5" id="KW-0812">Transmembrane</keyword>
<dbReference type="InterPro" id="IPR051455">
    <property type="entry name" value="Bact_solute-bind_prot3"/>
</dbReference>
<dbReference type="Gene3D" id="3.40.190.10">
    <property type="entry name" value="Periplasmic binding protein-like II"/>
    <property type="match status" value="2"/>
</dbReference>
<organism evidence="7 8">
    <name type="scientific">Zarconia navalis LEGE 11467</name>
    <dbReference type="NCBI Taxonomy" id="1828826"/>
    <lineage>
        <taxon>Bacteria</taxon>
        <taxon>Bacillati</taxon>
        <taxon>Cyanobacteriota</taxon>
        <taxon>Cyanophyceae</taxon>
        <taxon>Oscillatoriophycideae</taxon>
        <taxon>Oscillatoriales</taxon>
        <taxon>Oscillatoriales incertae sedis</taxon>
        <taxon>Zarconia</taxon>
        <taxon>Zarconia navalis</taxon>
    </lineage>
</organism>